<organism evidence="1 2">
    <name type="scientific">Entamoeba invadens IP1</name>
    <dbReference type="NCBI Taxonomy" id="370355"/>
    <lineage>
        <taxon>Eukaryota</taxon>
        <taxon>Amoebozoa</taxon>
        <taxon>Evosea</taxon>
        <taxon>Archamoebae</taxon>
        <taxon>Mastigamoebida</taxon>
        <taxon>Entamoebidae</taxon>
        <taxon>Entamoeba</taxon>
    </lineage>
</organism>
<dbReference type="VEuPathDB" id="AmoebaDB:EIN_383370"/>
<evidence type="ECO:0000313" key="2">
    <source>
        <dbReference type="Proteomes" id="UP000014680"/>
    </source>
</evidence>
<dbReference type="KEGG" id="eiv:EIN_383370"/>
<dbReference type="AlphaFoldDB" id="A0A0A1U6V9"/>
<gene>
    <name evidence="1" type="ORF">EIN_383370</name>
</gene>
<sequence length="138" mass="15683">MENICVFEMSRSNIAMSMLDGNILTNKKSLTFDDVSEAIPIEKESRELLCVGNKGKACEFEIFVTPHCTLKLHDDMMIVTMNIENSETVSVPIAIEITTENLTKLDYNELKEDKKLGEGFLKLFTKELTEEMLLLSKK</sequence>
<dbReference type="InterPro" id="IPR053215">
    <property type="entry name" value="TKL_Ser/Thr_kinase"/>
</dbReference>
<dbReference type="GeneID" id="14886676"/>
<dbReference type="Proteomes" id="UP000014680">
    <property type="component" value="Unassembled WGS sequence"/>
</dbReference>
<dbReference type="RefSeq" id="XP_004254464.1">
    <property type="nucleotide sequence ID" value="XM_004254416.1"/>
</dbReference>
<reference evidence="1 2" key="1">
    <citation type="submission" date="2012-10" db="EMBL/GenBank/DDBJ databases">
        <authorList>
            <person name="Zafar N."/>
            <person name="Inman J."/>
            <person name="Hall N."/>
            <person name="Lorenzi H."/>
            <person name="Caler E."/>
        </authorList>
    </citation>
    <scope>NUCLEOTIDE SEQUENCE [LARGE SCALE GENOMIC DNA]</scope>
    <source>
        <strain evidence="1 2">IP1</strain>
    </source>
</reference>
<protein>
    <submittedName>
        <fullName evidence="1">Uncharacterized protein</fullName>
    </submittedName>
</protein>
<dbReference type="PANTHER" id="PTHR45756:SF1">
    <property type="entry name" value="PROTEIN KINASE DOMAIN CONTAINING PROTEIN"/>
    <property type="match status" value="1"/>
</dbReference>
<proteinExistence type="predicted"/>
<evidence type="ECO:0000313" key="1">
    <source>
        <dbReference type="EMBL" id="ELP87693.1"/>
    </source>
</evidence>
<dbReference type="EMBL" id="KB206817">
    <property type="protein sequence ID" value="ELP87693.1"/>
    <property type="molecule type" value="Genomic_DNA"/>
</dbReference>
<dbReference type="PANTHER" id="PTHR45756">
    <property type="entry name" value="PALMITOYLTRANSFERASE"/>
    <property type="match status" value="1"/>
</dbReference>
<name>A0A0A1U6V9_ENTIV</name>
<keyword evidence="2" id="KW-1185">Reference proteome</keyword>
<accession>A0A0A1U6V9</accession>